<feature type="binding site" evidence="7">
    <location>
        <position position="334"/>
    </location>
    <ligand>
        <name>substrate</name>
    </ligand>
</feature>
<dbReference type="GO" id="GO:0006281">
    <property type="term" value="P:DNA repair"/>
    <property type="evidence" value="ECO:0007669"/>
    <property type="project" value="InterPro"/>
</dbReference>
<dbReference type="RefSeq" id="XP_051365959.1">
    <property type="nucleotide sequence ID" value="XM_051506866.1"/>
</dbReference>
<feature type="transmembrane region" description="Helical" evidence="10">
    <location>
        <begin position="802"/>
        <end position="820"/>
    </location>
</feature>
<dbReference type="SUPFAM" id="SSF56024">
    <property type="entry name" value="Phospholipase D/nuclease"/>
    <property type="match status" value="2"/>
</dbReference>
<dbReference type="GeneID" id="75833222"/>
<evidence type="ECO:0008006" key="13">
    <source>
        <dbReference type="Google" id="ProtNLM"/>
    </source>
</evidence>
<feature type="region of interest" description="Disordered" evidence="9">
    <location>
        <begin position="395"/>
        <end position="497"/>
    </location>
</feature>
<comment type="subcellular location">
    <subcellularLocation>
        <location evidence="1">Membrane</location>
        <topology evidence="1">Multi-pass membrane protein</topology>
    </subcellularLocation>
</comment>
<dbReference type="CDD" id="cd13132">
    <property type="entry name" value="MATE_eukaryotic"/>
    <property type="match status" value="1"/>
</dbReference>
<evidence type="ECO:0000256" key="3">
    <source>
        <dbReference type="ARBA" id="ARBA00022692"/>
    </source>
</evidence>
<feature type="transmembrane region" description="Helical" evidence="10">
    <location>
        <begin position="942"/>
        <end position="962"/>
    </location>
</feature>
<keyword evidence="4 10" id="KW-1133">Transmembrane helix</keyword>
<evidence type="ECO:0000256" key="6">
    <source>
        <dbReference type="PIRSR" id="PIRSR610347-1"/>
    </source>
</evidence>
<dbReference type="NCBIfam" id="TIGR00797">
    <property type="entry name" value="matE"/>
    <property type="match status" value="1"/>
</dbReference>
<feature type="region of interest" description="Disordered" evidence="9">
    <location>
        <begin position="521"/>
        <end position="541"/>
    </location>
</feature>
<feature type="compositionally biased region" description="Basic and acidic residues" evidence="9">
    <location>
        <begin position="49"/>
        <end position="60"/>
    </location>
</feature>
<feature type="transmembrane region" description="Helical" evidence="10">
    <location>
        <begin position="765"/>
        <end position="782"/>
    </location>
</feature>
<comment type="similarity">
    <text evidence="2">Belongs to the multi antimicrobial extrusion (MATE) (TC 2.A.66.1) family.</text>
</comment>
<dbReference type="Proteomes" id="UP001055219">
    <property type="component" value="Unassembled WGS sequence"/>
</dbReference>
<evidence type="ECO:0000256" key="4">
    <source>
        <dbReference type="ARBA" id="ARBA00022989"/>
    </source>
</evidence>
<evidence type="ECO:0000313" key="11">
    <source>
        <dbReference type="EMBL" id="KAI6785103.1"/>
    </source>
</evidence>
<name>A0A9P9Y843_9HYPO</name>
<evidence type="ECO:0000256" key="10">
    <source>
        <dbReference type="SAM" id="Phobius"/>
    </source>
</evidence>
<evidence type="ECO:0000256" key="7">
    <source>
        <dbReference type="PIRSR" id="PIRSR610347-2"/>
    </source>
</evidence>
<feature type="region of interest" description="Disordered" evidence="9">
    <location>
        <begin position="1"/>
        <end position="80"/>
    </location>
</feature>
<sequence length="1121" mass="123099">MDRTLKRGRDDGADSKNDNLSSLTRPISPPGKKQRAASEVTTASEASEDGTKLYGRDPEGIRGGSRTIASDGASQGVESTAVASPWQLTWIRDLPEDLNRDAVTLRDLLGDPLISDCWEFNFLHDIDFLMDAFDPDIRHLVNVHVVHGFWKQEDPSRLRLSPSLPLAPQPTQLRPECPDNHPLGSGERFKADLMHYLRAYNQRRKVCNELVDRLCKHDFSTIRAAFIASVPGQHLVHDTDHTSWGWAALRRNLRNINAVDRPSEIVVQISSIATLGGKDDWLQKTLFESLSKTATPGLTKPRFRVVFPTADEIPLPANVPQHKSGRARAAPHIKTYIRYNAQGTIDWALLTSANLSKQAWGDAERNGIARISSWEVGVLVWPDLVEQQGSRTMVPCHQKDTPECSEPSTTTAGGTRIGVRVPYDMPLQAYGDDETPAEEQHVRAGPELKTDGDQSQRGPRSSLSDRGSRIYTYSPTRIASAAMGRDRTGSSGSNANRHILSSSFRASSPLAEQYLAADLANCSSDSEEQDGSAIDDDEDDDLLDSEYHDAQHHFMYRRASGVAYGGTRPVLNIQEEPAPPLTAIEQKISRDAERSILRDNHVLPPKHRNQPQSQNPVARMYRYLFSTKLPVDEEAPVPARPRETDPLLGAPTPSTDDNALDYAWEAAVASGKLKTTWQRETKTLAEYSAPLTITFFLQYSINVASIFAVGRLGKSELGAVSVANMTVAISCLAPFQGLATSLDTLCAQAYGSGHKHLVGLQCQRMACFLFTLMLPVALLWTFSTEILMKLIPEPESARLAGLYLKVMIAAIPGIILFECGKRFTQAQGLFRATTHVAMIAAPLNVLLLWLFVWKLDMGFIGAPISVAIVENVLPLLLFLWVRFVDGRQCWGGFTRRALQNWWVMVRLALPGMIMVEAEWMAFEIMTLLASRFGSEYLAAQSAVATLGTIAYQLPFPVSIAASTRIANLIGAGMVDSAKTAGKVAVWALVLIGLFNFTVFYLLRYKLPLLFTSDAEVVDLCARVLPVVAFMQVVDGLSAGAHGLLRGIGKQAIGGPANLIAYYGISLPISLGLAFGLDWRLEGLWVGVSIGLVAVSLIEYLYLYLTSWDAAAAEAEVRNNAG</sequence>
<dbReference type="InterPro" id="IPR045069">
    <property type="entry name" value="MATE_euk"/>
</dbReference>
<evidence type="ECO:0000256" key="1">
    <source>
        <dbReference type="ARBA" id="ARBA00004141"/>
    </source>
</evidence>
<evidence type="ECO:0000313" key="12">
    <source>
        <dbReference type="Proteomes" id="UP001055219"/>
    </source>
</evidence>
<comment type="caution">
    <text evidence="11">The sequence shown here is derived from an EMBL/GenBank/DDBJ whole genome shotgun (WGS) entry which is preliminary data.</text>
</comment>
<feature type="transmembrane region" description="Helical" evidence="10">
    <location>
        <begin position="1056"/>
        <end position="1076"/>
    </location>
</feature>
<feature type="compositionally biased region" description="Polar residues" evidence="9">
    <location>
        <begin position="455"/>
        <end position="477"/>
    </location>
</feature>
<evidence type="ECO:0000256" key="8">
    <source>
        <dbReference type="PIRSR" id="PIRSR610347-3"/>
    </source>
</evidence>
<dbReference type="Pfam" id="PF01554">
    <property type="entry name" value="MatE"/>
    <property type="match status" value="2"/>
</dbReference>
<evidence type="ECO:0000256" key="9">
    <source>
        <dbReference type="SAM" id="MobiDB-lite"/>
    </source>
</evidence>
<dbReference type="GO" id="GO:0005634">
    <property type="term" value="C:nucleus"/>
    <property type="evidence" value="ECO:0007669"/>
    <property type="project" value="InterPro"/>
</dbReference>
<feature type="transmembrane region" description="Helical" evidence="10">
    <location>
        <begin position="832"/>
        <end position="853"/>
    </location>
</feature>
<feature type="transmembrane region" description="Helical" evidence="10">
    <location>
        <begin position="859"/>
        <end position="881"/>
    </location>
</feature>
<proteinExistence type="inferred from homology"/>
<keyword evidence="12" id="KW-1185">Reference proteome</keyword>
<feature type="compositionally biased region" description="Acidic residues" evidence="9">
    <location>
        <begin position="525"/>
        <end position="541"/>
    </location>
</feature>
<dbReference type="InterPro" id="IPR010347">
    <property type="entry name" value="Tdp1"/>
</dbReference>
<keyword evidence="5 10" id="KW-0472">Membrane</keyword>
<dbReference type="InterPro" id="IPR002528">
    <property type="entry name" value="MATE_fam"/>
</dbReference>
<organism evidence="11 12">
    <name type="scientific">Emericellopsis cladophorae</name>
    <dbReference type="NCBI Taxonomy" id="2686198"/>
    <lineage>
        <taxon>Eukaryota</taxon>
        <taxon>Fungi</taxon>
        <taxon>Dikarya</taxon>
        <taxon>Ascomycota</taxon>
        <taxon>Pezizomycotina</taxon>
        <taxon>Sordariomycetes</taxon>
        <taxon>Hypocreomycetidae</taxon>
        <taxon>Hypocreales</taxon>
        <taxon>Bionectriaceae</taxon>
        <taxon>Emericellopsis</taxon>
    </lineage>
</organism>
<gene>
    <name evidence="11" type="ORF">J7T54_006745</name>
</gene>
<feature type="site" description="Interaction with DNA" evidence="8">
    <location>
        <position position="356"/>
    </location>
</feature>
<feature type="compositionally biased region" description="Basic and acidic residues" evidence="9">
    <location>
        <begin position="438"/>
        <end position="454"/>
    </location>
</feature>
<dbReference type="EMBL" id="JAGIXG020000002">
    <property type="protein sequence ID" value="KAI6785103.1"/>
    <property type="molecule type" value="Genomic_DNA"/>
</dbReference>
<dbReference type="GO" id="GO:0008081">
    <property type="term" value="F:phosphoric diester hydrolase activity"/>
    <property type="evidence" value="ECO:0007669"/>
    <property type="project" value="InterPro"/>
</dbReference>
<dbReference type="PANTHER" id="PTHR11206">
    <property type="entry name" value="MULTIDRUG RESISTANCE PROTEIN"/>
    <property type="match status" value="1"/>
</dbReference>
<dbReference type="Pfam" id="PF06087">
    <property type="entry name" value="Tyr-DNA_phospho"/>
    <property type="match status" value="3"/>
</dbReference>
<feature type="region of interest" description="Disordered" evidence="9">
    <location>
        <begin position="633"/>
        <end position="654"/>
    </location>
</feature>
<dbReference type="Gene3D" id="3.30.870.10">
    <property type="entry name" value="Endonuclease Chain A"/>
    <property type="match status" value="3"/>
</dbReference>
<feature type="transmembrane region" description="Helical" evidence="10">
    <location>
        <begin position="1082"/>
        <end position="1104"/>
    </location>
</feature>
<dbReference type="GO" id="GO:1990961">
    <property type="term" value="P:xenobiotic detoxification by transmembrane export across the plasma membrane"/>
    <property type="evidence" value="ECO:0007669"/>
    <property type="project" value="InterPro"/>
</dbReference>
<feature type="transmembrane region" description="Helical" evidence="10">
    <location>
        <begin position="1022"/>
        <end position="1044"/>
    </location>
</feature>
<protein>
    <recommendedName>
        <fullName evidence="13">MATE efflux family protein</fullName>
    </recommendedName>
</protein>
<dbReference type="GO" id="GO:0042910">
    <property type="term" value="F:xenobiotic transmembrane transporter activity"/>
    <property type="evidence" value="ECO:0007669"/>
    <property type="project" value="InterPro"/>
</dbReference>
<reference evidence="11" key="1">
    <citation type="journal article" date="2021" name="J Fungi (Basel)">
        <title>Genomic and Metabolomic Analyses of the Marine Fungus Emericellopsis cladophorae: Insights into Saltwater Adaptability Mechanisms and Its Biosynthetic Potential.</title>
        <authorList>
            <person name="Goncalves M.F.M."/>
            <person name="Hilario S."/>
            <person name="Van de Peer Y."/>
            <person name="Esteves A.C."/>
            <person name="Alves A."/>
        </authorList>
    </citation>
    <scope>NUCLEOTIDE SEQUENCE</scope>
    <source>
        <strain evidence="11">MUM 19.33</strain>
    </source>
</reference>
<feature type="compositionally biased region" description="Basic and acidic residues" evidence="9">
    <location>
        <begin position="1"/>
        <end position="17"/>
    </location>
</feature>
<evidence type="ECO:0000256" key="2">
    <source>
        <dbReference type="ARBA" id="ARBA00010199"/>
    </source>
</evidence>
<dbReference type="AlphaFoldDB" id="A0A9P9Y843"/>
<feature type="transmembrane region" description="Helical" evidence="10">
    <location>
        <begin position="983"/>
        <end position="1002"/>
    </location>
</feature>
<dbReference type="OrthoDB" id="2126698at2759"/>
<accession>A0A9P9Y843</accession>
<keyword evidence="3 10" id="KW-0812">Transmembrane</keyword>
<evidence type="ECO:0000256" key="5">
    <source>
        <dbReference type="ARBA" id="ARBA00023136"/>
    </source>
</evidence>
<dbReference type="GO" id="GO:0015297">
    <property type="term" value="F:antiporter activity"/>
    <property type="evidence" value="ECO:0007669"/>
    <property type="project" value="InterPro"/>
</dbReference>
<feature type="transmembrane region" description="Helical" evidence="10">
    <location>
        <begin position="901"/>
        <end position="922"/>
    </location>
</feature>
<feature type="active site" description="Proton donor/acceptor" evidence="6">
    <location>
        <position position="332"/>
    </location>
</feature>
<dbReference type="GO" id="GO:0016020">
    <property type="term" value="C:membrane"/>
    <property type="evidence" value="ECO:0007669"/>
    <property type="project" value="UniProtKB-SubCell"/>
</dbReference>
<reference evidence="11" key="2">
    <citation type="submission" date="2022-07" db="EMBL/GenBank/DDBJ databases">
        <authorList>
            <person name="Goncalves M.F.M."/>
            <person name="Hilario S."/>
            <person name="Van De Peer Y."/>
            <person name="Esteves A.C."/>
            <person name="Alves A."/>
        </authorList>
    </citation>
    <scope>NUCLEOTIDE SEQUENCE</scope>
    <source>
        <strain evidence="11">MUM 19.33</strain>
    </source>
</reference>